<dbReference type="CDD" id="cd09851">
    <property type="entry name" value="HTLV-1-like_HR1-HR2"/>
    <property type="match status" value="1"/>
</dbReference>
<dbReference type="Proteomes" id="UP000571567">
    <property type="component" value="Unassembled WGS sequence"/>
</dbReference>
<organism evidence="2 3">
    <name type="scientific">Himantopus himantopus</name>
    <name type="common">Black-winged stilt</name>
    <name type="synonym">Charadrius himantopus</name>
    <dbReference type="NCBI Taxonomy" id="225398"/>
    <lineage>
        <taxon>Eukaryota</taxon>
        <taxon>Metazoa</taxon>
        <taxon>Chordata</taxon>
        <taxon>Craniata</taxon>
        <taxon>Vertebrata</taxon>
        <taxon>Euteleostomi</taxon>
        <taxon>Archelosauria</taxon>
        <taxon>Archosauria</taxon>
        <taxon>Dinosauria</taxon>
        <taxon>Saurischia</taxon>
        <taxon>Theropoda</taxon>
        <taxon>Coelurosauria</taxon>
        <taxon>Aves</taxon>
        <taxon>Neognathae</taxon>
        <taxon>Neoaves</taxon>
        <taxon>Charadriiformes</taxon>
        <taxon>Recurvirostridae</taxon>
        <taxon>Himantopus</taxon>
    </lineage>
</organism>
<feature type="non-terminal residue" evidence="2">
    <location>
        <position position="272"/>
    </location>
</feature>
<dbReference type="Pfam" id="PF00429">
    <property type="entry name" value="TLV_coat"/>
    <property type="match status" value="1"/>
</dbReference>
<name>A0A7L1KWT6_HIMHI</name>
<evidence type="ECO:0000313" key="2">
    <source>
        <dbReference type="EMBL" id="NXN67438.1"/>
    </source>
</evidence>
<dbReference type="PANTHER" id="PTHR10424">
    <property type="entry name" value="VIRAL ENVELOPE PROTEIN"/>
    <property type="match status" value="1"/>
</dbReference>
<keyword evidence="1" id="KW-1133">Transmembrane helix</keyword>
<dbReference type="OrthoDB" id="9633697at2759"/>
<feature type="transmembrane region" description="Helical" evidence="1">
    <location>
        <begin position="89"/>
        <end position="113"/>
    </location>
</feature>
<accession>A0A7L1KWT6</accession>
<feature type="transmembrane region" description="Helical" evidence="1">
    <location>
        <begin position="219"/>
        <end position="245"/>
    </location>
</feature>
<dbReference type="AlphaFoldDB" id="A0A7L1KWT6"/>
<gene>
    <name evidence="2" type="primary">Fv4</name>
    <name evidence="2" type="ORF">HIMHIM_R15532</name>
</gene>
<keyword evidence="1" id="KW-0472">Membrane</keyword>
<proteinExistence type="predicted"/>
<feature type="non-terminal residue" evidence="2">
    <location>
        <position position="1"/>
    </location>
</feature>
<dbReference type="PANTHER" id="PTHR10424:SF82">
    <property type="entry name" value="ENVELOPE GLYCOPROTEIN-RELATED"/>
    <property type="match status" value="1"/>
</dbReference>
<keyword evidence="1" id="KW-0812">Transmembrane</keyword>
<protein>
    <submittedName>
        <fullName evidence="2">ENV2 protein</fullName>
    </submittedName>
</protein>
<dbReference type="Gene3D" id="1.10.287.210">
    <property type="match status" value="1"/>
</dbReference>
<dbReference type="InterPro" id="IPR018154">
    <property type="entry name" value="TLV/ENV_coat_polyprotein"/>
</dbReference>
<evidence type="ECO:0000313" key="3">
    <source>
        <dbReference type="Proteomes" id="UP000571567"/>
    </source>
</evidence>
<sequence length="272" mass="30648">YKGLCNNTISKEEITRKKNMSLNWIIPTGGAKWVCSDTGMTLCISIEVFNVSEFCIQVVIIPRLMYHPVEEVMYYFEGDSLIRQKREPITAITLATLLIAGGVGAGTGIASLVKNNEIQSLQQAVDEDLDRIEQSIDKLATSVKSLSELVLQNRRGLDLLFLKEGGLCVAIQEECCSFVDHTGEVKDSMSELRKRLEQRKRERETGRSWYESWFNVSPWLTTLLSALAGPLVTIILELIFGPCIIKSLLQLVKNRFDTTKLLILTQMNTLKE</sequence>
<keyword evidence="3" id="KW-1185">Reference proteome</keyword>
<dbReference type="EMBL" id="VXBK01004319">
    <property type="protein sequence ID" value="NXN67438.1"/>
    <property type="molecule type" value="Genomic_DNA"/>
</dbReference>
<reference evidence="2 3" key="1">
    <citation type="submission" date="2019-09" db="EMBL/GenBank/DDBJ databases">
        <title>Bird 10,000 Genomes (B10K) Project - Family phase.</title>
        <authorList>
            <person name="Zhang G."/>
        </authorList>
    </citation>
    <scope>NUCLEOTIDE SEQUENCE [LARGE SCALE GENOMIC DNA]</scope>
    <source>
        <strain evidence="2">B10K-DU-002-13</strain>
        <tissue evidence="2">Muscle</tissue>
    </source>
</reference>
<evidence type="ECO:0000256" key="1">
    <source>
        <dbReference type="SAM" id="Phobius"/>
    </source>
</evidence>
<dbReference type="SUPFAM" id="SSF58069">
    <property type="entry name" value="Virus ectodomain"/>
    <property type="match status" value="1"/>
</dbReference>
<comment type="caution">
    <text evidence="2">The sequence shown here is derived from an EMBL/GenBank/DDBJ whole genome shotgun (WGS) entry which is preliminary data.</text>
</comment>